<accession>A0A6I4VY39</accession>
<keyword evidence="2" id="KW-1185">Reference proteome</keyword>
<dbReference type="RefSeq" id="WP_160802165.1">
    <property type="nucleotide sequence ID" value="NZ_WUUL01000009.1"/>
</dbReference>
<comment type="caution">
    <text evidence="1">The sequence shown here is derived from an EMBL/GenBank/DDBJ whole genome shotgun (WGS) entry which is preliminary data.</text>
</comment>
<sequence length="200" mass="23480">MRLTVLRRQDENDSLLPDDVKEFVCQFVPDKKKKKAVKTLIPTYKKFNKEQRYRFQQVMRLLFPRLGTDQCEKTGWQPGLPIQESIQITARFAMLSKELEEAVKLSLLKRASQQMNPGRRPVGRVTYPSHEVVVLLWLYEEDTDRWDTDNRISQFKHSDYTAALSKLDEQQRQELELWITVFTVPPCSKLVDAAHELLSV</sequence>
<dbReference type="AlphaFoldDB" id="A0A6I4VY39"/>
<evidence type="ECO:0000313" key="1">
    <source>
        <dbReference type="EMBL" id="MXQ54820.1"/>
    </source>
</evidence>
<name>A0A6I4VY39_9BACL</name>
<proteinExistence type="predicted"/>
<gene>
    <name evidence="1" type="ORF">GSM42_14070</name>
</gene>
<protein>
    <submittedName>
        <fullName evidence="1">Uncharacterized protein</fullName>
    </submittedName>
</protein>
<evidence type="ECO:0000313" key="2">
    <source>
        <dbReference type="Proteomes" id="UP000430692"/>
    </source>
</evidence>
<dbReference type="EMBL" id="WUUL01000009">
    <property type="protein sequence ID" value="MXQ54820.1"/>
    <property type="molecule type" value="Genomic_DNA"/>
</dbReference>
<organism evidence="1 2">
    <name type="scientific">Shimazuella alba</name>
    <dbReference type="NCBI Taxonomy" id="2690964"/>
    <lineage>
        <taxon>Bacteria</taxon>
        <taxon>Bacillati</taxon>
        <taxon>Bacillota</taxon>
        <taxon>Bacilli</taxon>
        <taxon>Bacillales</taxon>
        <taxon>Thermoactinomycetaceae</taxon>
        <taxon>Shimazuella</taxon>
    </lineage>
</organism>
<reference evidence="1 2" key="1">
    <citation type="submission" date="2019-12" db="EMBL/GenBank/DDBJ databases">
        <title>Whole-genome analyses of novel actinobacteria.</title>
        <authorList>
            <person name="Sahin N."/>
            <person name="Saygin H."/>
        </authorList>
    </citation>
    <scope>NUCLEOTIDE SEQUENCE [LARGE SCALE GENOMIC DNA]</scope>
    <source>
        <strain evidence="1 2">KC615</strain>
    </source>
</reference>
<dbReference type="Proteomes" id="UP000430692">
    <property type="component" value="Unassembled WGS sequence"/>
</dbReference>